<evidence type="ECO:0000259" key="4">
    <source>
        <dbReference type="Pfam" id="PF00135"/>
    </source>
</evidence>
<protein>
    <recommendedName>
        <fullName evidence="3">Carboxylic ester hydrolase</fullName>
        <ecNumber evidence="3">3.1.1.-</ecNumber>
    </recommendedName>
</protein>
<organism evidence="5 6">
    <name type="scientific">Mycolicibacterium mucogenicum</name>
    <name type="common">Mycobacterium mucogenicum</name>
    <dbReference type="NCBI Taxonomy" id="56689"/>
    <lineage>
        <taxon>Bacteria</taxon>
        <taxon>Bacillati</taxon>
        <taxon>Actinomycetota</taxon>
        <taxon>Actinomycetes</taxon>
        <taxon>Mycobacteriales</taxon>
        <taxon>Mycobacteriaceae</taxon>
        <taxon>Mycolicibacterium</taxon>
    </lineage>
</organism>
<evidence type="ECO:0000313" key="6">
    <source>
        <dbReference type="Proteomes" id="UP000294929"/>
    </source>
</evidence>
<dbReference type="PANTHER" id="PTHR11559">
    <property type="entry name" value="CARBOXYLESTERASE"/>
    <property type="match status" value="1"/>
</dbReference>
<dbReference type="SUPFAM" id="SSF53474">
    <property type="entry name" value="alpha/beta-Hydrolases"/>
    <property type="match status" value="1"/>
</dbReference>
<dbReference type="InterPro" id="IPR002018">
    <property type="entry name" value="CarbesteraseB"/>
</dbReference>
<accession>A0A4R5WBC1</accession>
<evidence type="ECO:0000256" key="2">
    <source>
        <dbReference type="ARBA" id="ARBA00022801"/>
    </source>
</evidence>
<dbReference type="InterPro" id="IPR050309">
    <property type="entry name" value="Type-B_Carboxylest/Lipase"/>
</dbReference>
<gene>
    <name evidence="5" type="ORF">EUA03_19405</name>
</gene>
<feature type="domain" description="Carboxylesterase type B" evidence="4">
    <location>
        <begin position="8"/>
        <end position="315"/>
    </location>
</feature>
<evidence type="ECO:0000256" key="3">
    <source>
        <dbReference type="RuleBase" id="RU361235"/>
    </source>
</evidence>
<reference evidence="5 6" key="1">
    <citation type="submission" date="2019-01" db="EMBL/GenBank/DDBJ databases">
        <title>High-quality-draft genome sequences of five non-tuberculosis mycobacteriaceae isolated from a nosocomial environment.</title>
        <authorList>
            <person name="Tiago I."/>
            <person name="Alarico S."/>
            <person name="Pereira S.G."/>
            <person name="Coelho C."/>
            <person name="Maranha A."/>
            <person name="Empadinhas N."/>
        </authorList>
    </citation>
    <scope>NUCLEOTIDE SEQUENCE [LARGE SCALE GENOMIC DNA]</scope>
    <source>
        <strain evidence="5 6">24AIII</strain>
    </source>
</reference>
<dbReference type="EMBL" id="SDLO01000017">
    <property type="protein sequence ID" value="TDK86738.1"/>
    <property type="molecule type" value="Genomic_DNA"/>
</dbReference>
<evidence type="ECO:0000313" key="5">
    <source>
        <dbReference type="EMBL" id="TDK86738.1"/>
    </source>
</evidence>
<evidence type="ECO:0000256" key="1">
    <source>
        <dbReference type="ARBA" id="ARBA00005964"/>
    </source>
</evidence>
<proteinExistence type="inferred from homology"/>
<keyword evidence="2 3" id="KW-0378">Hydrolase</keyword>
<dbReference type="InterPro" id="IPR029058">
    <property type="entry name" value="AB_hydrolase_fold"/>
</dbReference>
<dbReference type="Proteomes" id="UP000294929">
    <property type="component" value="Unassembled WGS sequence"/>
</dbReference>
<dbReference type="RefSeq" id="WP_133427635.1">
    <property type="nucleotide sequence ID" value="NZ_SDLO01000017.1"/>
</dbReference>
<name>A0A4R5WBC1_MYCMU</name>
<dbReference type="InterPro" id="IPR019826">
    <property type="entry name" value="Carboxylesterase_B_AS"/>
</dbReference>
<comment type="caution">
    <text evidence="5">The sequence shown here is derived from an EMBL/GenBank/DDBJ whole genome shotgun (WGS) entry which is preliminary data.</text>
</comment>
<comment type="similarity">
    <text evidence="1 3">Belongs to the type-B carboxylesterase/lipase family.</text>
</comment>
<dbReference type="AlphaFoldDB" id="A0A4R5WBC1"/>
<dbReference type="PROSITE" id="PS00122">
    <property type="entry name" value="CARBOXYLESTERASE_B_1"/>
    <property type="match status" value="1"/>
</dbReference>
<sequence length="436" mass="46180">MAVRRIDIGGTTLQATEDDGMVVARGIPYARADRFAAPELITVGAEMLDTIERGPACPQLPSRLQGVTGAVVDGLTKSEQCQVLTVTAAADAESLPVMVWFHGGAYVSGCGESPKYDPLALVAEGQVVVVTVTYRLGIFGYLNIHDPETQNLGLRDQICALQWVRDNISAFGGDPHRVTVFGQSAGGDSVMSLMLCPETTGLFTRAILQSAPLGLPRERSSMAAAMRTAALASLTGTSAMEADTEQLLEAQLAALAAAQPFGRLGMMAFAPILGHAPLVSPEQFESQIAAAAAHVEILVGYTRDDGRPFVSMDPRGARVQRLGPPGAVLTTLIGRNMTRTEFGRPAIDLARTWERAGGRSATFRIDWAPPRAPLGACHCIELPLLLGAAGAWRDAPMLGPEPRTVDEDLGRQMRSVWAGFAHDGVAAIGQTQLVFG</sequence>
<dbReference type="GO" id="GO:0016787">
    <property type="term" value="F:hydrolase activity"/>
    <property type="evidence" value="ECO:0007669"/>
    <property type="project" value="UniProtKB-KW"/>
</dbReference>
<dbReference type="Pfam" id="PF00135">
    <property type="entry name" value="COesterase"/>
    <property type="match status" value="1"/>
</dbReference>
<dbReference type="EC" id="3.1.1.-" evidence="3"/>
<dbReference type="Gene3D" id="3.40.50.1820">
    <property type="entry name" value="alpha/beta hydrolase"/>
    <property type="match status" value="1"/>
</dbReference>